<keyword evidence="4 7" id="KW-0378">Hydrolase</keyword>
<dbReference type="SMART" id="SM00474">
    <property type="entry name" value="35EXOc"/>
    <property type="match status" value="1"/>
</dbReference>
<dbReference type="AlphaFoldDB" id="A0A520MGC0"/>
<dbReference type="PANTHER" id="PTHR47649:SF1">
    <property type="entry name" value="RIBONUCLEASE D"/>
    <property type="match status" value="1"/>
</dbReference>
<dbReference type="GO" id="GO:0003676">
    <property type="term" value="F:nucleic acid binding"/>
    <property type="evidence" value="ECO:0007669"/>
    <property type="project" value="InterPro"/>
</dbReference>
<keyword evidence="5" id="KW-0269">Exonuclease</keyword>
<dbReference type="Pfam" id="PF01612">
    <property type="entry name" value="DNA_pol_A_exo1"/>
    <property type="match status" value="1"/>
</dbReference>
<dbReference type="EC" id="3.1.13.5" evidence="7"/>
<dbReference type="InterPro" id="IPR036397">
    <property type="entry name" value="RNaseH_sf"/>
</dbReference>
<dbReference type="SUPFAM" id="SSF47819">
    <property type="entry name" value="HRDC-like"/>
    <property type="match status" value="2"/>
</dbReference>
<sequence>MLNHLVDCHLLAVDTEFIRTNTFHPKIALVQISDGDQCWLVDVLAFQTFENLKELLEAPHRQLIFHACAEDLEVLEYALNIKLKTIFDTQIAAGITNIGYSMGYARLVAQMFDVELGKQETRSDWLARPLTDKQKEYAADDVFYLHKMHSLLVKELEEQNRSDWFDEETIALHEMVSSRKNTDEYYARVKGAWKLGEKSLRVLKRLCNWREMKARQRDKPRGHVVKDGVLLELARRMPTTLANFNGINDLHPGQIKRYGLELLSEIQMAGADEMVRPLPEPLNKANASVLKVMRNCLGDMAEELSIPQEYLANKKELEAILRSAIDNDCQWPVRFTQGWRAPHVRPALEKILESEDYQ</sequence>
<organism evidence="7 8">
    <name type="scientific">SAR92 clade bacterium</name>
    <dbReference type="NCBI Taxonomy" id="2315479"/>
    <lineage>
        <taxon>Bacteria</taxon>
        <taxon>Pseudomonadati</taxon>
        <taxon>Pseudomonadota</taxon>
        <taxon>Gammaproteobacteria</taxon>
        <taxon>Cellvibrionales</taxon>
        <taxon>Porticoccaceae</taxon>
        <taxon>SAR92 clade</taxon>
    </lineage>
</organism>
<dbReference type="CDD" id="cd06142">
    <property type="entry name" value="RNaseD_exo"/>
    <property type="match status" value="1"/>
</dbReference>
<evidence type="ECO:0000256" key="5">
    <source>
        <dbReference type="ARBA" id="ARBA00022839"/>
    </source>
</evidence>
<dbReference type="EMBL" id="SHBP01000005">
    <property type="protein sequence ID" value="RZO20264.1"/>
    <property type="molecule type" value="Genomic_DNA"/>
</dbReference>
<evidence type="ECO:0000256" key="2">
    <source>
        <dbReference type="ARBA" id="ARBA00022694"/>
    </source>
</evidence>
<dbReference type="GO" id="GO:0033890">
    <property type="term" value="F:ribonuclease D activity"/>
    <property type="evidence" value="ECO:0007669"/>
    <property type="project" value="UniProtKB-EC"/>
</dbReference>
<dbReference type="Proteomes" id="UP000315889">
    <property type="component" value="Unassembled WGS sequence"/>
</dbReference>
<evidence type="ECO:0000256" key="4">
    <source>
        <dbReference type="ARBA" id="ARBA00022801"/>
    </source>
</evidence>
<dbReference type="InterPro" id="IPR051086">
    <property type="entry name" value="RNase_D-like"/>
</dbReference>
<dbReference type="InterPro" id="IPR006292">
    <property type="entry name" value="RNase_D"/>
</dbReference>
<dbReference type="InterPro" id="IPR012337">
    <property type="entry name" value="RNaseH-like_sf"/>
</dbReference>
<dbReference type="InterPro" id="IPR044876">
    <property type="entry name" value="HRDC_dom_sf"/>
</dbReference>
<dbReference type="SUPFAM" id="SSF53098">
    <property type="entry name" value="Ribonuclease H-like"/>
    <property type="match status" value="1"/>
</dbReference>
<evidence type="ECO:0000256" key="3">
    <source>
        <dbReference type="ARBA" id="ARBA00022722"/>
    </source>
</evidence>
<evidence type="ECO:0000259" key="6">
    <source>
        <dbReference type="PROSITE" id="PS50967"/>
    </source>
</evidence>
<dbReference type="GO" id="GO:0000166">
    <property type="term" value="F:nucleotide binding"/>
    <property type="evidence" value="ECO:0007669"/>
    <property type="project" value="InterPro"/>
</dbReference>
<dbReference type="InterPro" id="IPR010997">
    <property type="entry name" value="HRDC-like_sf"/>
</dbReference>
<dbReference type="PANTHER" id="PTHR47649">
    <property type="entry name" value="RIBONUCLEASE D"/>
    <property type="match status" value="1"/>
</dbReference>
<dbReference type="Gene3D" id="1.10.150.80">
    <property type="entry name" value="HRDC domain"/>
    <property type="match status" value="2"/>
</dbReference>
<dbReference type="InterPro" id="IPR002121">
    <property type="entry name" value="HRDC_dom"/>
</dbReference>
<accession>A0A520MGC0</accession>
<dbReference type="GO" id="GO:0008408">
    <property type="term" value="F:3'-5' exonuclease activity"/>
    <property type="evidence" value="ECO:0007669"/>
    <property type="project" value="InterPro"/>
</dbReference>
<evidence type="ECO:0000313" key="8">
    <source>
        <dbReference type="Proteomes" id="UP000315889"/>
    </source>
</evidence>
<dbReference type="Pfam" id="PF00570">
    <property type="entry name" value="HRDC"/>
    <property type="match status" value="1"/>
</dbReference>
<gene>
    <name evidence="7" type="primary">rnd</name>
    <name evidence="7" type="ORF">EVB03_04935</name>
</gene>
<keyword evidence="3" id="KW-0540">Nuclease</keyword>
<comment type="caution">
    <text evidence="7">The sequence shown here is derived from an EMBL/GenBank/DDBJ whole genome shotgun (WGS) entry which is preliminary data.</text>
</comment>
<dbReference type="NCBIfam" id="TIGR01388">
    <property type="entry name" value="rnd"/>
    <property type="match status" value="1"/>
</dbReference>
<evidence type="ECO:0000313" key="7">
    <source>
        <dbReference type="EMBL" id="RZO20264.1"/>
    </source>
</evidence>
<proteinExistence type="predicted"/>
<keyword evidence="1" id="KW-0963">Cytoplasm</keyword>
<evidence type="ECO:0000256" key="1">
    <source>
        <dbReference type="ARBA" id="ARBA00022490"/>
    </source>
</evidence>
<dbReference type="InterPro" id="IPR002562">
    <property type="entry name" value="3'-5'_exonuclease_dom"/>
</dbReference>
<protein>
    <submittedName>
        <fullName evidence="7">Ribonuclease D</fullName>
        <ecNumber evidence="7">3.1.13.5</ecNumber>
    </submittedName>
</protein>
<keyword evidence="2" id="KW-0819">tRNA processing</keyword>
<dbReference type="GO" id="GO:0008033">
    <property type="term" value="P:tRNA processing"/>
    <property type="evidence" value="ECO:0007669"/>
    <property type="project" value="UniProtKB-KW"/>
</dbReference>
<name>A0A520MGC0_9GAMM</name>
<feature type="domain" description="HRDC" evidence="6">
    <location>
        <begin position="196"/>
        <end position="276"/>
    </location>
</feature>
<reference evidence="7 8" key="1">
    <citation type="submission" date="2019-02" db="EMBL/GenBank/DDBJ databases">
        <title>Prokaryotic population dynamics and viral predation in marine succession experiment using metagenomics: the confinement effect.</title>
        <authorList>
            <person name="Haro-Moreno J.M."/>
            <person name="Rodriguez-Valera F."/>
            <person name="Lopez-Perez M."/>
        </authorList>
    </citation>
    <scope>NUCLEOTIDE SEQUENCE [LARGE SCALE GENOMIC DNA]</scope>
    <source>
        <strain evidence="7">MED-G170</strain>
    </source>
</reference>
<dbReference type="SMART" id="SM00341">
    <property type="entry name" value="HRDC"/>
    <property type="match status" value="1"/>
</dbReference>
<dbReference type="PROSITE" id="PS50967">
    <property type="entry name" value="HRDC"/>
    <property type="match status" value="1"/>
</dbReference>
<dbReference type="Gene3D" id="3.30.420.10">
    <property type="entry name" value="Ribonuclease H-like superfamily/Ribonuclease H"/>
    <property type="match status" value="1"/>
</dbReference>